<keyword evidence="3" id="KW-1185">Reference proteome</keyword>
<reference evidence="2" key="1">
    <citation type="submission" date="2020-11" db="EMBL/GenBank/DDBJ databases">
        <authorList>
            <consortium name="DOE Joint Genome Institute"/>
            <person name="Ahrendt S."/>
            <person name="Riley R."/>
            <person name="Andreopoulos W."/>
            <person name="Labutti K."/>
            <person name="Pangilinan J."/>
            <person name="Ruiz-Duenas F.J."/>
            <person name="Barrasa J.M."/>
            <person name="Sanchez-Garcia M."/>
            <person name="Camarero S."/>
            <person name="Miyauchi S."/>
            <person name="Serrano A."/>
            <person name="Linde D."/>
            <person name="Babiker R."/>
            <person name="Drula E."/>
            <person name="Ayuso-Fernandez I."/>
            <person name="Pacheco R."/>
            <person name="Padilla G."/>
            <person name="Ferreira P."/>
            <person name="Barriuso J."/>
            <person name="Kellner H."/>
            <person name="Castanera R."/>
            <person name="Alfaro M."/>
            <person name="Ramirez L."/>
            <person name="Pisabarro A.G."/>
            <person name="Kuo A."/>
            <person name="Tritt A."/>
            <person name="Lipzen A."/>
            <person name="He G."/>
            <person name="Yan M."/>
            <person name="Ng V."/>
            <person name="Cullen D."/>
            <person name="Martin F."/>
            <person name="Rosso M.-N."/>
            <person name="Henrissat B."/>
            <person name="Hibbett D."/>
            <person name="Martinez A.T."/>
            <person name="Grigoriev I.V."/>
        </authorList>
    </citation>
    <scope>NUCLEOTIDE SEQUENCE</scope>
    <source>
        <strain evidence="2">AH 40177</strain>
    </source>
</reference>
<dbReference type="PANTHER" id="PTHR40644">
    <property type="entry name" value="UPF0653 PROTEIN C607.02C"/>
    <property type="match status" value="1"/>
</dbReference>
<accession>A0A9P5U2A3</accession>
<dbReference type="OrthoDB" id="5876637at2759"/>
<organism evidence="2 3">
    <name type="scientific">Rhodocollybia butyracea</name>
    <dbReference type="NCBI Taxonomy" id="206335"/>
    <lineage>
        <taxon>Eukaryota</taxon>
        <taxon>Fungi</taxon>
        <taxon>Dikarya</taxon>
        <taxon>Basidiomycota</taxon>
        <taxon>Agaricomycotina</taxon>
        <taxon>Agaricomycetes</taxon>
        <taxon>Agaricomycetidae</taxon>
        <taxon>Agaricales</taxon>
        <taxon>Marasmiineae</taxon>
        <taxon>Omphalotaceae</taxon>
        <taxon>Rhodocollybia</taxon>
    </lineage>
</organism>
<feature type="region of interest" description="Disordered" evidence="1">
    <location>
        <begin position="173"/>
        <end position="192"/>
    </location>
</feature>
<feature type="compositionally biased region" description="Basic and acidic residues" evidence="1">
    <location>
        <begin position="9"/>
        <end position="23"/>
    </location>
</feature>
<proteinExistence type="predicted"/>
<dbReference type="AlphaFoldDB" id="A0A9P5U2A3"/>
<evidence type="ECO:0000313" key="2">
    <source>
        <dbReference type="EMBL" id="KAF9063317.1"/>
    </source>
</evidence>
<gene>
    <name evidence="2" type="ORF">BDP27DRAFT_1335317</name>
</gene>
<evidence type="ECO:0000313" key="3">
    <source>
        <dbReference type="Proteomes" id="UP000772434"/>
    </source>
</evidence>
<dbReference type="Proteomes" id="UP000772434">
    <property type="component" value="Unassembled WGS sequence"/>
</dbReference>
<name>A0A9P5U2A3_9AGAR</name>
<evidence type="ECO:0000256" key="1">
    <source>
        <dbReference type="SAM" id="MobiDB-lite"/>
    </source>
</evidence>
<dbReference type="EMBL" id="JADNRY010000149">
    <property type="protein sequence ID" value="KAF9063317.1"/>
    <property type="molecule type" value="Genomic_DNA"/>
</dbReference>
<dbReference type="PANTHER" id="PTHR40644:SF1">
    <property type="entry name" value="UPF0653 PROTEIN C607.02C"/>
    <property type="match status" value="1"/>
</dbReference>
<comment type="caution">
    <text evidence="2">The sequence shown here is derived from an EMBL/GenBank/DDBJ whole genome shotgun (WGS) entry which is preliminary data.</text>
</comment>
<sequence length="238" mass="26541">MPHKRAKRSIREQQRNLKGEDLAPSKQSLSNEAIPKSLARVLNAANVREQFKKRKIASGEPEEKTEAKRRKLNGKVSGILPGESLQHYNKRVEDDMRPLVKSAVQSSNAVVRHARHQESSGKPAQKSSHKTKSTDDTPSLVEPLSLKHSGRPMEFQSLSSSAPRRLNDIAQAPPELMRLPRGVSAQKTSSSTVAKRDGVLSLAQKAMMAQERENAITRYRQLKASRRKDNNEDEEIGA</sequence>
<feature type="region of interest" description="Disordered" evidence="1">
    <location>
        <begin position="1"/>
        <end position="32"/>
    </location>
</feature>
<protein>
    <submittedName>
        <fullName evidence="2">Uncharacterized protein</fullName>
    </submittedName>
</protein>
<feature type="region of interest" description="Disordered" evidence="1">
    <location>
        <begin position="53"/>
        <end position="165"/>
    </location>
</feature>